<feature type="region of interest" description="Disordered" evidence="4">
    <location>
        <begin position="1"/>
        <end position="52"/>
    </location>
</feature>
<proteinExistence type="predicted"/>
<feature type="compositionally biased region" description="Low complexity" evidence="4">
    <location>
        <begin position="39"/>
        <end position="52"/>
    </location>
</feature>
<dbReference type="InterPro" id="IPR001138">
    <property type="entry name" value="Zn2Cys6_DnaBD"/>
</dbReference>
<evidence type="ECO:0000256" key="3">
    <source>
        <dbReference type="ARBA" id="ARBA00023242"/>
    </source>
</evidence>
<feature type="compositionally biased region" description="Basic and acidic residues" evidence="4">
    <location>
        <begin position="481"/>
        <end position="494"/>
    </location>
</feature>
<dbReference type="Proteomes" id="UP001187682">
    <property type="component" value="Unassembled WGS sequence"/>
</dbReference>
<dbReference type="GO" id="GO:0008270">
    <property type="term" value="F:zinc ion binding"/>
    <property type="evidence" value="ECO:0007669"/>
    <property type="project" value="InterPro"/>
</dbReference>
<evidence type="ECO:0000259" key="5">
    <source>
        <dbReference type="PROSITE" id="PS50048"/>
    </source>
</evidence>
<evidence type="ECO:0000256" key="4">
    <source>
        <dbReference type="SAM" id="MobiDB-lite"/>
    </source>
</evidence>
<dbReference type="InterPro" id="IPR050613">
    <property type="entry name" value="Sec_Metabolite_Reg"/>
</dbReference>
<dbReference type="SUPFAM" id="SSF57701">
    <property type="entry name" value="Zn2/Cys6 DNA-binding domain"/>
    <property type="match status" value="1"/>
</dbReference>
<feature type="compositionally biased region" description="Polar residues" evidence="4">
    <location>
        <begin position="22"/>
        <end position="38"/>
    </location>
</feature>
<protein>
    <recommendedName>
        <fullName evidence="5">Zn(2)-C6 fungal-type domain-containing protein</fullName>
    </recommendedName>
</protein>
<organism evidence="6 7">
    <name type="scientific">Cephalotrichum gorgonifer</name>
    <dbReference type="NCBI Taxonomy" id="2041049"/>
    <lineage>
        <taxon>Eukaryota</taxon>
        <taxon>Fungi</taxon>
        <taxon>Dikarya</taxon>
        <taxon>Ascomycota</taxon>
        <taxon>Pezizomycotina</taxon>
        <taxon>Sordariomycetes</taxon>
        <taxon>Hypocreomycetidae</taxon>
        <taxon>Microascales</taxon>
        <taxon>Microascaceae</taxon>
        <taxon>Cephalotrichum</taxon>
    </lineage>
</organism>
<dbReference type="PANTHER" id="PTHR31001:SF45">
    <property type="entry name" value="ZN(II)2CYS6 TRANSCRIPTION FACTOR (EUROFUNG)"/>
    <property type="match status" value="1"/>
</dbReference>
<dbReference type="SMART" id="SM00066">
    <property type="entry name" value="GAL4"/>
    <property type="match status" value="1"/>
</dbReference>
<evidence type="ECO:0000313" key="7">
    <source>
        <dbReference type="Proteomes" id="UP001187682"/>
    </source>
</evidence>
<dbReference type="Pfam" id="PF04082">
    <property type="entry name" value="Fungal_trans"/>
    <property type="match status" value="1"/>
</dbReference>
<gene>
    <name evidence="6" type="ORF">DNG_08550</name>
</gene>
<dbReference type="InterPro" id="IPR007219">
    <property type="entry name" value="XnlR_reg_dom"/>
</dbReference>
<dbReference type="GO" id="GO:0003677">
    <property type="term" value="F:DNA binding"/>
    <property type="evidence" value="ECO:0007669"/>
    <property type="project" value="InterPro"/>
</dbReference>
<dbReference type="Gene3D" id="4.10.240.10">
    <property type="entry name" value="Zn(2)-C6 fungal-type DNA-binding domain"/>
    <property type="match status" value="1"/>
</dbReference>
<dbReference type="EMBL" id="ONZQ02000014">
    <property type="protein sequence ID" value="SPO05861.1"/>
    <property type="molecule type" value="Genomic_DNA"/>
</dbReference>
<dbReference type="InterPro" id="IPR036864">
    <property type="entry name" value="Zn2-C6_fun-type_DNA-bd_sf"/>
</dbReference>
<evidence type="ECO:0000256" key="1">
    <source>
        <dbReference type="ARBA" id="ARBA00004123"/>
    </source>
</evidence>
<dbReference type="PROSITE" id="PS50048">
    <property type="entry name" value="ZN2_CY6_FUNGAL_2"/>
    <property type="match status" value="1"/>
</dbReference>
<dbReference type="PANTHER" id="PTHR31001">
    <property type="entry name" value="UNCHARACTERIZED TRANSCRIPTIONAL REGULATORY PROTEIN"/>
    <property type="match status" value="1"/>
</dbReference>
<dbReference type="GO" id="GO:0006351">
    <property type="term" value="P:DNA-templated transcription"/>
    <property type="evidence" value="ECO:0007669"/>
    <property type="project" value="InterPro"/>
</dbReference>
<dbReference type="GO" id="GO:0005634">
    <property type="term" value="C:nucleus"/>
    <property type="evidence" value="ECO:0007669"/>
    <property type="project" value="UniProtKB-SubCell"/>
</dbReference>
<accession>A0AAE8N3R4</accession>
<dbReference type="AlphaFoldDB" id="A0AAE8N3R4"/>
<evidence type="ECO:0000256" key="2">
    <source>
        <dbReference type="ARBA" id="ARBA00022723"/>
    </source>
</evidence>
<dbReference type="CDD" id="cd00067">
    <property type="entry name" value="GAL4"/>
    <property type="match status" value="1"/>
</dbReference>
<feature type="region of interest" description="Disordered" evidence="4">
    <location>
        <begin position="481"/>
        <end position="505"/>
    </location>
</feature>
<name>A0AAE8N3R4_9PEZI</name>
<dbReference type="Pfam" id="PF00172">
    <property type="entry name" value="Zn_clus"/>
    <property type="match status" value="1"/>
</dbReference>
<comment type="caution">
    <text evidence="6">The sequence shown here is derived from an EMBL/GenBank/DDBJ whole genome shotgun (WGS) entry which is preliminary data.</text>
</comment>
<comment type="subcellular location">
    <subcellularLocation>
        <location evidence="1">Nucleus</location>
    </subcellularLocation>
</comment>
<keyword evidence="2" id="KW-0479">Metal-binding</keyword>
<dbReference type="GO" id="GO:0000981">
    <property type="term" value="F:DNA-binding transcription factor activity, RNA polymerase II-specific"/>
    <property type="evidence" value="ECO:0007669"/>
    <property type="project" value="InterPro"/>
</dbReference>
<feature type="compositionally biased region" description="Low complexity" evidence="4">
    <location>
        <begin position="167"/>
        <end position="180"/>
    </location>
</feature>
<dbReference type="CDD" id="cd12148">
    <property type="entry name" value="fungal_TF_MHR"/>
    <property type="match status" value="1"/>
</dbReference>
<dbReference type="SMART" id="SM00906">
    <property type="entry name" value="Fungal_trans"/>
    <property type="match status" value="1"/>
</dbReference>
<sequence length="815" mass="89742">MSEEQPHFPAVRLTGPGPSLEGGSQATREHPSSGQILSQHQPQIQHQQYQQHPDMAVKLTRGTSCVLCQQRKVRCDKNKPCANCVKARVECRVVPPQPPRRRKKKLQEKDLIDRLKKYEGILAENNISFESIMPDLPGGGAGSMDSLDGGGLDDVAELENDFEGLKTSPGSSSTPSAGSGRRSHPEKPRKGFAHHNEFLASEELFQDPSDEGQHDGSAIHRVFDKMYENQDGFPFIVGSRNIPITHLHPSASHIIQLWQVYITNINPLLRITHVPTLQGKVFEASMRLERTPKGLEALMFSIYLIAVISLEEAEAQSMFGEPKAQVMNRFHLATQQALVNAGLMRTTDISVLQAYFLYLTSARQFMDPRQIFCLLSIAVRVGQNMGLHRDSAVFGHSPFEVEQRRRLWWAIVSYDGRIGEMTGSTVTAISSCGDTRLPLNINDTDLHVDGKEVPTPHVGATELLFYLTRLEISVAVKSDSQRDTPIKGVGDEKGSAATPANPGPIPTFRIANQADISYTQDGFCAHIESQYLRHCDEKIPLHFFTLTIAKQALCKMRVIAFLVRMNQGNRAQPGNGGPPPGPAEASQYQHPLNDVERASCFNEAIQMIEYDNVLQSAETLKPYRWYTYMHFPMPAYMFLVRELTRRTVGPVVERAWVAMAENFELRGSSMNNLHIPIHNALGPRIVEAWDARDTGLRSVGKAVREPGWIVGLRAQADKGRRDRSVETDGGDGVSRVSVSDDGGGSVAGGYMVPAMEQMAAGDTLMMGGSPDQVGGDGDGVAGPMHGTDYADMDSSYIWQGDNTGVGSGVGGYSRW</sequence>
<keyword evidence="3" id="KW-0539">Nucleus</keyword>
<evidence type="ECO:0000313" key="6">
    <source>
        <dbReference type="EMBL" id="SPO05861.1"/>
    </source>
</evidence>
<feature type="region of interest" description="Disordered" evidence="4">
    <location>
        <begin position="719"/>
        <end position="741"/>
    </location>
</feature>
<reference evidence="6" key="1">
    <citation type="submission" date="2018-03" db="EMBL/GenBank/DDBJ databases">
        <authorList>
            <person name="Guldener U."/>
        </authorList>
    </citation>
    <scope>NUCLEOTIDE SEQUENCE</scope>
</reference>
<feature type="domain" description="Zn(2)-C6 fungal-type" evidence="5">
    <location>
        <begin position="64"/>
        <end position="93"/>
    </location>
</feature>
<feature type="region of interest" description="Disordered" evidence="4">
    <location>
        <begin position="163"/>
        <end position="190"/>
    </location>
</feature>
<keyword evidence="7" id="KW-1185">Reference proteome</keyword>